<feature type="domain" description="N-acetyltransferase" evidence="1">
    <location>
        <begin position="3"/>
        <end position="158"/>
    </location>
</feature>
<dbReference type="InterPro" id="IPR000182">
    <property type="entry name" value="GNAT_dom"/>
</dbReference>
<evidence type="ECO:0000313" key="3">
    <source>
        <dbReference type="Proteomes" id="UP001180754"/>
    </source>
</evidence>
<dbReference type="Proteomes" id="UP001180754">
    <property type="component" value="Unassembled WGS sequence"/>
</dbReference>
<sequence length="158" mass="17224">MDVALREVRDDDLSVFWAQMNEPEGIHMAAFTAEDPSDRAAFDAHWARNRQDPAVIHRTVVGGSGEIVGHAAVFGPPEEREVTYWIGREYWGRGAATAALRELLGAVPERPLLARAAADNAGSIRVLEKCGFVVTGRERGFANARGEEIDEVVLTLVG</sequence>
<protein>
    <submittedName>
        <fullName evidence="2">GNAT family N-acetyltransferase</fullName>
    </submittedName>
</protein>
<dbReference type="Pfam" id="PF13302">
    <property type="entry name" value="Acetyltransf_3"/>
    <property type="match status" value="1"/>
</dbReference>
<dbReference type="InterPro" id="IPR016181">
    <property type="entry name" value="Acyl_CoA_acyltransferase"/>
</dbReference>
<dbReference type="PANTHER" id="PTHR43328:SF1">
    <property type="entry name" value="N-ACETYLTRANSFERASE DOMAIN-CONTAINING PROTEIN"/>
    <property type="match status" value="1"/>
</dbReference>
<keyword evidence="3" id="KW-1185">Reference proteome</keyword>
<reference evidence="2" key="1">
    <citation type="submission" date="2024-05" db="EMBL/GenBank/DDBJ databases">
        <title>30 novel species of actinomycetes from the DSMZ collection.</title>
        <authorList>
            <person name="Nouioui I."/>
        </authorList>
    </citation>
    <scope>NUCLEOTIDE SEQUENCE</scope>
    <source>
        <strain evidence="2">DSM 41529</strain>
    </source>
</reference>
<dbReference type="SUPFAM" id="SSF55729">
    <property type="entry name" value="Acyl-CoA N-acyltransferases (Nat)"/>
    <property type="match status" value="1"/>
</dbReference>
<dbReference type="RefSeq" id="WP_311729197.1">
    <property type="nucleotide sequence ID" value="NZ_JAVRFD010000027.1"/>
</dbReference>
<dbReference type="EMBL" id="JAVRFD010000027">
    <property type="protein sequence ID" value="MDT0548554.1"/>
    <property type="molecule type" value="Genomic_DNA"/>
</dbReference>
<gene>
    <name evidence="2" type="ORF">RND15_38585</name>
</gene>
<evidence type="ECO:0000259" key="1">
    <source>
        <dbReference type="PROSITE" id="PS51186"/>
    </source>
</evidence>
<proteinExistence type="predicted"/>
<dbReference type="PANTHER" id="PTHR43328">
    <property type="entry name" value="ACETYLTRANSFERASE-RELATED"/>
    <property type="match status" value="1"/>
</dbReference>
<name>A0ABU2XRK8_9ACTN</name>
<dbReference type="Gene3D" id="3.40.630.30">
    <property type="match status" value="1"/>
</dbReference>
<dbReference type="PROSITE" id="PS51186">
    <property type="entry name" value="GNAT"/>
    <property type="match status" value="1"/>
</dbReference>
<accession>A0ABU2XRK8</accession>
<evidence type="ECO:0000313" key="2">
    <source>
        <dbReference type="EMBL" id="MDT0548554.1"/>
    </source>
</evidence>
<organism evidence="2 3">
    <name type="scientific">Streptomyces lonegramiae</name>
    <dbReference type="NCBI Taxonomy" id="3075524"/>
    <lineage>
        <taxon>Bacteria</taxon>
        <taxon>Bacillati</taxon>
        <taxon>Actinomycetota</taxon>
        <taxon>Actinomycetes</taxon>
        <taxon>Kitasatosporales</taxon>
        <taxon>Streptomycetaceae</taxon>
        <taxon>Streptomyces</taxon>
    </lineage>
</organism>
<comment type="caution">
    <text evidence="2">The sequence shown here is derived from an EMBL/GenBank/DDBJ whole genome shotgun (WGS) entry which is preliminary data.</text>
</comment>